<reference evidence="1" key="1">
    <citation type="journal article" date="2014" name="Int. J. Syst. Evol. Microbiol.">
        <title>Complete genome sequence of Corynebacterium casei LMG S-19264T (=DSM 44701T), isolated from a smear-ripened cheese.</title>
        <authorList>
            <consortium name="US DOE Joint Genome Institute (JGI-PGF)"/>
            <person name="Walter F."/>
            <person name="Albersmeier A."/>
            <person name="Kalinowski J."/>
            <person name="Ruckert C."/>
        </authorList>
    </citation>
    <scope>NUCLEOTIDE SEQUENCE</scope>
    <source>
        <strain evidence="1">CGMCC 1.8984</strain>
    </source>
</reference>
<dbReference type="EMBL" id="BMMD01000003">
    <property type="protein sequence ID" value="GGJ72236.1"/>
    <property type="molecule type" value="Genomic_DNA"/>
</dbReference>
<sequence length="84" mass="9227">MRTTITLTPDADALVRRVMRERGLSFKDAVNFAIVAGLAPAERGAPVETPTFDLGHARLPLDRATALAAELEDEQLLRKREQGK</sequence>
<dbReference type="AlphaFoldDB" id="A0A917UPB9"/>
<evidence type="ECO:0000313" key="1">
    <source>
        <dbReference type="EMBL" id="GGJ72236.1"/>
    </source>
</evidence>
<accession>A0A917UPB9</accession>
<gene>
    <name evidence="1" type="ORF">GCM10011372_07770</name>
</gene>
<dbReference type="RefSeq" id="WP_188742138.1">
    <property type="nucleotide sequence ID" value="NZ_BAABFW010000009.1"/>
</dbReference>
<name>A0A917UPB9_9MICO</name>
<evidence type="ECO:0000313" key="2">
    <source>
        <dbReference type="Proteomes" id="UP000636956"/>
    </source>
</evidence>
<proteinExistence type="predicted"/>
<organism evidence="1 2">
    <name type="scientific">Agromyces bauzanensis</name>
    <dbReference type="NCBI Taxonomy" id="1308924"/>
    <lineage>
        <taxon>Bacteria</taxon>
        <taxon>Bacillati</taxon>
        <taxon>Actinomycetota</taxon>
        <taxon>Actinomycetes</taxon>
        <taxon>Micrococcales</taxon>
        <taxon>Microbacteriaceae</taxon>
        <taxon>Agromyces</taxon>
    </lineage>
</organism>
<protein>
    <submittedName>
        <fullName evidence="1">Antitoxin</fullName>
    </submittedName>
</protein>
<comment type="caution">
    <text evidence="1">The sequence shown here is derived from an EMBL/GenBank/DDBJ whole genome shotgun (WGS) entry which is preliminary data.</text>
</comment>
<dbReference type="Proteomes" id="UP000636956">
    <property type="component" value="Unassembled WGS sequence"/>
</dbReference>
<reference evidence="1" key="2">
    <citation type="submission" date="2020-09" db="EMBL/GenBank/DDBJ databases">
        <authorList>
            <person name="Sun Q."/>
            <person name="Zhou Y."/>
        </authorList>
    </citation>
    <scope>NUCLEOTIDE SEQUENCE</scope>
    <source>
        <strain evidence="1">CGMCC 1.8984</strain>
    </source>
</reference>
<keyword evidence="2" id="KW-1185">Reference proteome</keyword>